<sequence length="336" mass="38537">MSYVPGSGNSRKNNNNNSNNWWSRQDPRYHGYGSSLTSSHPRPNRYLNQVYQPNQTYYHHKPHKQQQHPNHHHQQQQQQQYSPNVNPQVSPKTTHSGGQSNAYPASFPSDKVNSVTCGFCKHKLYINRELKGAWSPLLLPCGHVTCTNCETANSRRPCTVCPEQSIDDEPRERLPHNVYVVGLLHAVNARPVHVEDPDMSFHLTSALQSGPHVQRVCCSGCGMIPNIKCETCDHLYCKLCNQRIHQGALQEHIRTPLSINIADLPVSTVCPNHEGMPSEYYCEDCDFEGCSGCMIEDHKNHQTPKQVERNKEYLEEFQAAWERLQQSKWWMQQTKK</sequence>
<comment type="caution">
    <text evidence="1">The sequence shown here is derived from an EMBL/GenBank/DDBJ whole genome shotgun (WGS) entry which is preliminary data.</text>
</comment>
<reference evidence="1" key="1">
    <citation type="submission" date="2023-04" db="EMBL/GenBank/DDBJ databases">
        <title>A chromosome-level genome assembly of the parasitoid wasp Eretmocerus hayati.</title>
        <authorList>
            <person name="Zhong Y."/>
            <person name="Liu S."/>
            <person name="Liu Y."/>
        </authorList>
    </citation>
    <scope>NUCLEOTIDE SEQUENCE</scope>
    <source>
        <strain evidence="1">ZJU_SS_LIU_2023</strain>
    </source>
</reference>
<gene>
    <name evidence="1" type="ORF">QAD02_008877</name>
</gene>
<dbReference type="EMBL" id="CM056744">
    <property type="protein sequence ID" value="KAJ8667215.1"/>
    <property type="molecule type" value="Genomic_DNA"/>
</dbReference>
<dbReference type="Proteomes" id="UP001239111">
    <property type="component" value="Chromosome 4"/>
</dbReference>
<feature type="non-terminal residue" evidence="1">
    <location>
        <position position="336"/>
    </location>
</feature>
<name>A0ACC2NC42_9HYME</name>
<evidence type="ECO:0000313" key="2">
    <source>
        <dbReference type="Proteomes" id="UP001239111"/>
    </source>
</evidence>
<protein>
    <submittedName>
        <fullName evidence="1">Uncharacterized protein</fullName>
    </submittedName>
</protein>
<evidence type="ECO:0000313" key="1">
    <source>
        <dbReference type="EMBL" id="KAJ8667215.1"/>
    </source>
</evidence>
<accession>A0ACC2NC42</accession>
<keyword evidence="2" id="KW-1185">Reference proteome</keyword>
<proteinExistence type="predicted"/>
<organism evidence="1 2">
    <name type="scientific">Eretmocerus hayati</name>
    <dbReference type="NCBI Taxonomy" id="131215"/>
    <lineage>
        <taxon>Eukaryota</taxon>
        <taxon>Metazoa</taxon>
        <taxon>Ecdysozoa</taxon>
        <taxon>Arthropoda</taxon>
        <taxon>Hexapoda</taxon>
        <taxon>Insecta</taxon>
        <taxon>Pterygota</taxon>
        <taxon>Neoptera</taxon>
        <taxon>Endopterygota</taxon>
        <taxon>Hymenoptera</taxon>
        <taxon>Apocrita</taxon>
        <taxon>Proctotrupomorpha</taxon>
        <taxon>Chalcidoidea</taxon>
        <taxon>Aphelinidae</taxon>
        <taxon>Aphelininae</taxon>
        <taxon>Eretmocerus</taxon>
    </lineage>
</organism>